<name>A0A067PQL6_9AGAM</name>
<dbReference type="EMBL" id="KL197733">
    <property type="protein sequence ID" value="KDQ53602.1"/>
    <property type="molecule type" value="Genomic_DNA"/>
</dbReference>
<dbReference type="PROSITE" id="PS50097">
    <property type="entry name" value="BTB"/>
    <property type="match status" value="1"/>
</dbReference>
<dbReference type="Pfam" id="PF00651">
    <property type="entry name" value="BTB"/>
    <property type="match status" value="1"/>
</dbReference>
<evidence type="ECO:0000313" key="3">
    <source>
        <dbReference type="EMBL" id="KDQ53602.1"/>
    </source>
</evidence>
<dbReference type="Gene3D" id="3.30.710.10">
    <property type="entry name" value="Potassium Channel Kv1.1, Chain A"/>
    <property type="match status" value="1"/>
</dbReference>
<dbReference type="OrthoDB" id="3044562at2759"/>
<reference evidence="4" key="1">
    <citation type="journal article" date="2014" name="Proc. Natl. Acad. Sci. U.S.A.">
        <title>Extensive sampling of basidiomycete genomes demonstrates inadequacy of the white-rot/brown-rot paradigm for wood decay fungi.</title>
        <authorList>
            <person name="Riley R."/>
            <person name="Salamov A.A."/>
            <person name="Brown D.W."/>
            <person name="Nagy L.G."/>
            <person name="Floudas D."/>
            <person name="Held B.W."/>
            <person name="Levasseur A."/>
            <person name="Lombard V."/>
            <person name="Morin E."/>
            <person name="Otillar R."/>
            <person name="Lindquist E.A."/>
            <person name="Sun H."/>
            <person name="LaButti K.M."/>
            <person name="Schmutz J."/>
            <person name="Jabbour D."/>
            <person name="Luo H."/>
            <person name="Baker S.E."/>
            <person name="Pisabarro A.G."/>
            <person name="Walton J.D."/>
            <person name="Blanchette R.A."/>
            <person name="Henrissat B."/>
            <person name="Martin F."/>
            <person name="Cullen D."/>
            <person name="Hibbett D.S."/>
            <person name="Grigoriev I.V."/>
        </authorList>
    </citation>
    <scope>NUCLEOTIDE SEQUENCE [LARGE SCALE GENOMIC DNA]</scope>
    <source>
        <strain evidence="4">MUCL 33604</strain>
    </source>
</reference>
<evidence type="ECO:0000256" key="1">
    <source>
        <dbReference type="SAM" id="MobiDB-lite"/>
    </source>
</evidence>
<dbReference type="SUPFAM" id="SSF54695">
    <property type="entry name" value="POZ domain"/>
    <property type="match status" value="1"/>
</dbReference>
<feature type="compositionally biased region" description="Low complexity" evidence="1">
    <location>
        <begin position="67"/>
        <end position="83"/>
    </location>
</feature>
<dbReference type="Proteomes" id="UP000027265">
    <property type="component" value="Unassembled WGS sequence"/>
</dbReference>
<dbReference type="AlphaFoldDB" id="A0A067PQL6"/>
<sequence>MATSNNNDTTSRGTKRARDDTAEGNEASSSQQAGVKRPRTSFPEPPSSGTAIPPTSSKSKVDTNAFQSSQVPSTSTPASPSIPNVNLPSKPKPLTRSRPIYHHPTLWFEDGDIIFQLRNLRYRVHRAKLAEHISYFDDMFSLPQPQQNQRASRKGKAKEIEPEEVVLEDGVEDEDDFELVLWWIYVGR</sequence>
<dbReference type="InParanoid" id="A0A067PQL6"/>
<feature type="compositionally biased region" description="Polar residues" evidence="1">
    <location>
        <begin position="47"/>
        <end position="66"/>
    </location>
</feature>
<evidence type="ECO:0000313" key="4">
    <source>
        <dbReference type="Proteomes" id="UP000027265"/>
    </source>
</evidence>
<gene>
    <name evidence="3" type="ORF">JAAARDRAFT_429916</name>
</gene>
<accession>A0A067PQL6</accession>
<evidence type="ECO:0000259" key="2">
    <source>
        <dbReference type="PROSITE" id="PS50097"/>
    </source>
</evidence>
<dbReference type="InterPro" id="IPR000210">
    <property type="entry name" value="BTB/POZ_dom"/>
</dbReference>
<feature type="region of interest" description="Disordered" evidence="1">
    <location>
        <begin position="1"/>
        <end position="96"/>
    </location>
</feature>
<feature type="domain" description="BTB" evidence="2">
    <location>
        <begin position="111"/>
        <end position="188"/>
    </location>
</feature>
<proteinExistence type="predicted"/>
<keyword evidence="4" id="KW-1185">Reference proteome</keyword>
<protein>
    <recommendedName>
        <fullName evidence="2">BTB domain-containing protein</fullName>
    </recommendedName>
</protein>
<organism evidence="3 4">
    <name type="scientific">Jaapia argillacea MUCL 33604</name>
    <dbReference type="NCBI Taxonomy" id="933084"/>
    <lineage>
        <taxon>Eukaryota</taxon>
        <taxon>Fungi</taxon>
        <taxon>Dikarya</taxon>
        <taxon>Basidiomycota</taxon>
        <taxon>Agaricomycotina</taxon>
        <taxon>Agaricomycetes</taxon>
        <taxon>Agaricomycetidae</taxon>
        <taxon>Jaapiales</taxon>
        <taxon>Jaapiaceae</taxon>
        <taxon>Jaapia</taxon>
    </lineage>
</organism>
<dbReference type="InterPro" id="IPR011333">
    <property type="entry name" value="SKP1/BTB/POZ_sf"/>
</dbReference>
<dbReference type="CDD" id="cd18186">
    <property type="entry name" value="BTB_POZ_ZBTB_KLHL-like"/>
    <property type="match status" value="1"/>
</dbReference>
<dbReference type="HOGENOM" id="CLU_1441248_0_0_1"/>
<feature type="compositionally biased region" description="Polar residues" evidence="1">
    <location>
        <begin position="1"/>
        <end position="12"/>
    </location>
</feature>